<dbReference type="EMBL" id="NBCO01000017">
    <property type="protein sequence ID" value="ORC88254.1"/>
    <property type="molecule type" value="Genomic_DNA"/>
</dbReference>
<evidence type="ECO:0000313" key="9">
    <source>
        <dbReference type="EMBL" id="ORC88254.1"/>
    </source>
</evidence>
<keyword evidence="7" id="KW-0539">Nucleus</keyword>
<dbReference type="Pfam" id="PF25780">
    <property type="entry name" value="TPR_IPO5"/>
    <property type="match status" value="1"/>
</dbReference>
<dbReference type="Proteomes" id="UP000192257">
    <property type="component" value="Unassembled WGS sequence"/>
</dbReference>
<dbReference type="InterPro" id="IPR011989">
    <property type="entry name" value="ARM-like"/>
</dbReference>
<keyword evidence="4" id="KW-0963">Cytoplasm</keyword>
<evidence type="ECO:0000256" key="1">
    <source>
        <dbReference type="ARBA" id="ARBA00004123"/>
    </source>
</evidence>
<dbReference type="GO" id="GO:0005634">
    <property type="term" value="C:nucleus"/>
    <property type="evidence" value="ECO:0007669"/>
    <property type="project" value="UniProtKB-SubCell"/>
</dbReference>
<dbReference type="Pfam" id="PF18808">
    <property type="entry name" value="Importin_rep_4"/>
    <property type="match status" value="1"/>
</dbReference>
<dbReference type="GO" id="GO:0005737">
    <property type="term" value="C:cytoplasm"/>
    <property type="evidence" value="ECO:0007669"/>
    <property type="project" value="UniProtKB-SubCell"/>
</dbReference>
<keyword evidence="5" id="KW-0677">Repeat</keyword>
<proteinExistence type="predicted"/>
<dbReference type="RefSeq" id="XP_028882320.1">
    <property type="nucleotide sequence ID" value="XM_029026205.1"/>
</dbReference>
<dbReference type="InterPro" id="IPR034085">
    <property type="entry name" value="TOG"/>
</dbReference>
<dbReference type="GO" id="GO:0006606">
    <property type="term" value="P:protein import into nucleus"/>
    <property type="evidence" value="ECO:0007669"/>
    <property type="project" value="InterPro"/>
</dbReference>
<dbReference type="InterPro" id="IPR040122">
    <property type="entry name" value="Importin_beta"/>
</dbReference>
<accession>A0A1X0NU68</accession>
<name>A0A1X0NU68_9TRYP</name>
<sequence length="1074" mass="118233">MDQAQLLNLINQLLSADNATRKAAEAEYELLIQQNGVWVMCGLSEICANTEAATVMQMGLVLLKKLFGSKSDCFEKADAQTQGVVKGLLLQMLGKASLGSQRGLAAACVSALVVKMHSMNQEWAELWQAVFQILDNADSTSQLKAICCEIIATTGPSMATYFGNNIARIASGIGNCLMDASVEVRKSAFDAIFNVAICKPVPELAQLVPLMLQVIQDSLNASNWDDAEQLTAKLADGVSHSAVLFAGHTGALLQGLLGVASTPSVAPGARHMAIETMVSYCESEPKTVRKVPNFSTAFLQLLFEYTLNPTLPDDWDNKGVNVEEDDLDDENDDTVGSSAIDRLASALGGRKLENLAQQLFVENIRSPDWKRRNAALLLITYISEGMAPVLEKHFDEIVRMVLPALQDEVKYVRATALECITQMSTDFAPKMQETMAQIIVSSVMVCIRDDVPAVATRAARCLDAFFDQFEEDEDDENHNAAYLKEIEQYIEGLCAALVSLLKQTTHQFVRVDCLGALSSIISTCKHLLKPYVNHLVPVFQEVLAMPESPDTVMMKCKAIECTTLLACGVGREAFGPYAQDMCNYLRDLLEHLTRGDKNDDMRLRYVLRGWTCMTDCLREAVVPYMQVVLPVLISMMNVECDMEVENAEVGDDDDENENENTEKDVATMRVVVPGVGVRRIKVHTGLIEEKDLAASVVSAILTYIGKYLGPHLHQIAESAVHLVSFQSDSSIRESGALIIDGVLDVYEQADRAQLAATVMPPLLNQFAEEDELDASSALSVVISRCIDYAPTLVSPETVTAISEKVLGVLQRAMDNRAESLQAQAEENDEDELDRLKEEEEEADTLIRDTCSLLDKMLERAGSIFAPVFITMFVPILEKMLQEGEKDVMVTRGIALLCGLVEYTPDHISGFIPTIVQNVLTFARSRKDADLLQSAFFLMNLLLQYFSKNASPLAQEFVPQACAIFTNYMSVRHKDDYEYATCNAISMAVSLLSLFHQILPPQEAAQTLHTVISALPASGDDVEACRLHERLLMMVVQGHPLLANASEQSKEIVMRLKTAGEGMLNESTRTQLSYM</sequence>
<protein>
    <submittedName>
        <fullName evidence="9">Karyopherin beta</fullName>
    </submittedName>
</protein>
<keyword evidence="10" id="KW-1185">Reference proteome</keyword>
<keyword evidence="3" id="KW-0813">Transport</keyword>
<dbReference type="InterPro" id="IPR057672">
    <property type="entry name" value="TPR_IPO4/5"/>
</dbReference>
<evidence type="ECO:0000256" key="3">
    <source>
        <dbReference type="ARBA" id="ARBA00022448"/>
    </source>
</evidence>
<dbReference type="AlphaFoldDB" id="A0A1X0NU68"/>
<dbReference type="InterPro" id="IPR041653">
    <property type="entry name" value="Importin_rep_4"/>
</dbReference>
<dbReference type="InterPro" id="IPR016024">
    <property type="entry name" value="ARM-type_fold"/>
</dbReference>
<organism evidence="9 10">
    <name type="scientific">Trypanosoma theileri</name>
    <dbReference type="NCBI Taxonomy" id="67003"/>
    <lineage>
        <taxon>Eukaryota</taxon>
        <taxon>Discoba</taxon>
        <taxon>Euglenozoa</taxon>
        <taxon>Kinetoplastea</taxon>
        <taxon>Metakinetoplastina</taxon>
        <taxon>Trypanosomatida</taxon>
        <taxon>Trypanosomatidae</taxon>
        <taxon>Trypanosoma</taxon>
    </lineage>
</organism>
<evidence type="ECO:0000256" key="5">
    <source>
        <dbReference type="ARBA" id="ARBA00022737"/>
    </source>
</evidence>
<evidence type="ECO:0000313" key="10">
    <source>
        <dbReference type="Proteomes" id="UP000192257"/>
    </source>
</evidence>
<evidence type="ECO:0000259" key="8">
    <source>
        <dbReference type="SMART" id="SM01349"/>
    </source>
</evidence>
<evidence type="ECO:0000256" key="6">
    <source>
        <dbReference type="ARBA" id="ARBA00022927"/>
    </source>
</evidence>
<keyword evidence="6" id="KW-0653">Protein transport</keyword>
<evidence type="ECO:0000256" key="2">
    <source>
        <dbReference type="ARBA" id="ARBA00004496"/>
    </source>
</evidence>
<dbReference type="GeneID" id="39985985"/>
<dbReference type="SMART" id="SM01349">
    <property type="entry name" value="TOG"/>
    <property type="match status" value="1"/>
</dbReference>
<gene>
    <name evidence="9" type="ORF">TM35_000171260</name>
</gene>
<dbReference type="VEuPathDB" id="TriTrypDB:TM35_000171260"/>
<dbReference type="SUPFAM" id="SSF48371">
    <property type="entry name" value="ARM repeat"/>
    <property type="match status" value="1"/>
</dbReference>
<reference evidence="9 10" key="1">
    <citation type="submission" date="2017-03" db="EMBL/GenBank/DDBJ databases">
        <title>An alternative strategy for trypanosome survival in the mammalian bloodstream revealed through genome and transcriptome analysis of the ubiquitous bovine parasite Trypanosoma (Megatrypanum) theileri.</title>
        <authorList>
            <person name="Kelly S."/>
            <person name="Ivens A."/>
            <person name="Mott A."/>
            <person name="O'Neill E."/>
            <person name="Emms D."/>
            <person name="Macleod O."/>
            <person name="Voorheis P."/>
            <person name="Matthews J."/>
            <person name="Matthews K."/>
            <person name="Carrington M."/>
        </authorList>
    </citation>
    <scope>NUCLEOTIDE SEQUENCE [LARGE SCALE GENOMIC DNA]</scope>
    <source>
        <strain evidence="9">Edinburgh</strain>
    </source>
</reference>
<comment type="subcellular location">
    <subcellularLocation>
        <location evidence="2">Cytoplasm</location>
    </subcellularLocation>
    <subcellularLocation>
        <location evidence="1">Nucleus</location>
    </subcellularLocation>
</comment>
<dbReference type="PANTHER" id="PTHR10527">
    <property type="entry name" value="IMPORTIN BETA"/>
    <property type="match status" value="1"/>
</dbReference>
<comment type="caution">
    <text evidence="9">The sequence shown here is derived from an EMBL/GenBank/DDBJ whole genome shotgun (WGS) entry which is preliminary data.</text>
</comment>
<dbReference type="OrthoDB" id="543373at2759"/>
<evidence type="ECO:0000256" key="7">
    <source>
        <dbReference type="ARBA" id="ARBA00023242"/>
    </source>
</evidence>
<feature type="domain" description="TOG" evidence="8">
    <location>
        <begin position="345"/>
        <end position="598"/>
    </location>
</feature>
<dbReference type="STRING" id="67003.A0A1X0NU68"/>
<dbReference type="Gene3D" id="1.25.10.10">
    <property type="entry name" value="Leucine-rich Repeat Variant"/>
    <property type="match status" value="1"/>
</dbReference>
<evidence type="ECO:0000256" key="4">
    <source>
        <dbReference type="ARBA" id="ARBA00022490"/>
    </source>
</evidence>